<keyword evidence="3" id="KW-1185">Reference proteome</keyword>
<proteinExistence type="predicted"/>
<accession>K0TH85</accession>
<dbReference type="Proteomes" id="UP000266841">
    <property type="component" value="Unassembled WGS sequence"/>
</dbReference>
<evidence type="ECO:0000256" key="1">
    <source>
        <dbReference type="SAM" id="MobiDB-lite"/>
    </source>
</evidence>
<evidence type="ECO:0000313" key="2">
    <source>
        <dbReference type="EMBL" id="EJK76750.1"/>
    </source>
</evidence>
<organism evidence="2 3">
    <name type="scientific">Thalassiosira oceanica</name>
    <name type="common">Marine diatom</name>
    <dbReference type="NCBI Taxonomy" id="159749"/>
    <lineage>
        <taxon>Eukaryota</taxon>
        <taxon>Sar</taxon>
        <taxon>Stramenopiles</taxon>
        <taxon>Ochrophyta</taxon>
        <taxon>Bacillariophyta</taxon>
        <taxon>Coscinodiscophyceae</taxon>
        <taxon>Thalassiosirophycidae</taxon>
        <taxon>Thalassiosirales</taxon>
        <taxon>Thalassiosiraceae</taxon>
        <taxon>Thalassiosira</taxon>
    </lineage>
</organism>
<name>K0TH85_THAOC</name>
<comment type="caution">
    <text evidence="2">The sequence shown here is derived from an EMBL/GenBank/DDBJ whole genome shotgun (WGS) entry which is preliminary data.</text>
</comment>
<evidence type="ECO:0000313" key="3">
    <source>
        <dbReference type="Proteomes" id="UP000266841"/>
    </source>
</evidence>
<gene>
    <name evidence="2" type="ORF">THAOC_01470</name>
</gene>
<sequence>MHGVQQPAVRGVATGSNKEEHTSTTNTLVGRCASCIQLALAFQSNGSACESDAVTPSRRPSATAPLVESVDELAHFEPPAIVTSDFQSVFHKQCMAARYKVYAPMSIAAKASDLRRRYEASVQNRPKSPPIAPDSKEATADVMGELDRLTLNSRTHEIDDSTDGRLF</sequence>
<feature type="region of interest" description="Disordered" evidence="1">
    <location>
        <begin position="1"/>
        <end position="24"/>
    </location>
</feature>
<feature type="region of interest" description="Disordered" evidence="1">
    <location>
        <begin position="118"/>
        <end position="139"/>
    </location>
</feature>
<dbReference type="EMBL" id="AGNL01001750">
    <property type="protein sequence ID" value="EJK76750.1"/>
    <property type="molecule type" value="Genomic_DNA"/>
</dbReference>
<reference evidence="2 3" key="1">
    <citation type="journal article" date="2012" name="Genome Biol.">
        <title>Genome and low-iron response of an oceanic diatom adapted to chronic iron limitation.</title>
        <authorList>
            <person name="Lommer M."/>
            <person name="Specht M."/>
            <person name="Roy A.S."/>
            <person name="Kraemer L."/>
            <person name="Andreson R."/>
            <person name="Gutowska M.A."/>
            <person name="Wolf J."/>
            <person name="Bergner S.V."/>
            <person name="Schilhabel M.B."/>
            <person name="Klostermeier U.C."/>
            <person name="Beiko R.G."/>
            <person name="Rosenstiel P."/>
            <person name="Hippler M."/>
            <person name="Laroche J."/>
        </authorList>
    </citation>
    <scope>NUCLEOTIDE SEQUENCE [LARGE SCALE GENOMIC DNA]</scope>
    <source>
        <strain evidence="2 3">CCMP1005</strain>
    </source>
</reference>
<dbReference type="AlphaFoldDB" id="K0TH85"/>
<protein>
    <submittedName>
        <fullName evidence="2">Uncharacterized protein</fullName>
    </submittedName>
</protein>
<feature type="non-terminal residue" evidence="2">
    <location>
        <position position="167"/>
    </location>
</feature>